<dbReference type="eggNOG" id="ENOG502SWW9">
    <property type="taxonomic scope" value="Eukaryota"/>
</dbReference>
<feature type="compositionally biased region" description="Basic and acidic residues" evidence="1">
    <location>
        <begin position="389"/>
        <end position="407"/>
    </location>
</feature>
<evidence type="ECO:0000313" key="2">
    <source>
        <dbReference type="EMBL" id="EME43528.1"/>
    </source>
</evidence>
<feature type="compositionally biased region" description="Polar residues" evidence="1">
    <location>
        <begin position="231"/>
        <end position="244"/>
    </location>
</feature>
<protein>
    <submittedName>
        <fullName evidence="2">Uncharacterized protein</fullName>
    </submittedName>
</protein>
<feature type="region of interest" description="Disordered" evidence="1">
    <location>
        <begin position="287"/>
        <end position="307"/>
    </location>
</feature>
<evidence type="ECO:0000256" key="1">
    <source>
        <dbReference type="SAM" id="MobiDB-lite"/>
    </source>
</evidence>
<gene>
    <name evidence="2" type="ORF">DOTSEDRAFT_80881</name>
</gene>
<keyword evidence="3" id="KW-1185">Reference proteome</keyword>
<dbReference type="OMA" id="PFSSEWH"/>
<organism evidence="2 3">
    <name type="scientific">Dothistroma septosporum (strain NZE10 / CBS 128990)</name>
    <name type="common">Red band needle blight fungus</name>
    <name type="synonym">Mycosphaerella pini</name>
    <dbReference type="NCBI Taxonomy" id="675120"/>
    <lineage>
        <taxon>Eukaryota</taxon>
        <taxon>Fungi</taxon>
        <taxon>Dikarya</taxon>
        <taxon>Ascomycota</taxon>
        <taxon>Pezizomycotina</taxon>
        <taxon>Dothideomycetes</taxon>
        <taxon>Dothideomycetidae</taxon>
        <taxon>Mycosphaerellales</taxon>
        <taxon>Mycosphaerellaceae</taxon>
        <taxon>Dothistroma</taxon>
    </lineage>
</organism>
<feature type="compositionally biased region" description="Basic and acidic residues" evidence="1">
    <location>
        <begin position="350"/>
        <end position="366"/>
    </location>
</feature>
<feature type="region of interest" description="Disordered" evidence="1">
    <location>
        <begin position="1"/>
        <end position="244"/>
    </location>
</feature>
<dbReference type="OrthoDB" id="3911405at2759"/>
<dbReference type="PANTHER" id="PTHR45615:SF80">
    <property type="entry name" value="GRIP DOMAIN-CONTAINING PROTEIN"/>
    <property type="match status" value="1"/>
</dbReference>
<feature type="region of interest" description="Disordered" evidence="1">
    <location>
        <begin position="336"/>
        <end position="409"/>
    </location>
</feature>
<dbReference type="HOGENOM" id="CLU_380429_0_0_1"/>
<dbReference type="PANTHER" id="PTHR45615">
    <property type="entry name" value="MYOSIN HEAVY CHAIN, NON-MUSCLE"/>
    <property type="match status" value="1"/>
</dbReference>
<dbReference type="Proteomes" id="UP000016933">
    <property type="component" value="Unassembled WGS sequence"/>
</dbReference>
<dbReference type="AlphaFoldDB" id="M2WND5"/>
<feature type="compositionally biased region" description="Polar residues" evidence="1">
    <location>
        <begin position="212"/>
        <end position="221"/>
    </location>
</feature>
<feature type="compositionally biased region" description="Basic and acidic residues" evidence="1">
    <location>
        <begin position="92"/>
        <end position="108"/>
    </location>
</feature>
<proteinExistence type="predicted"/>
<reference evidence="3" key="1">
    <citation type="journal article" date="2012" name="PLoS Genet.">
        <title>The genomes of the fungal plant pathogens Cladosporium fulvum and Dothistroma septosporum reveal adaptation to different hosts and lifestyles but also signatures of common ancestry.</title>
        <authorList>
            <person name="de Wit P.J.G.M."/>
            <person name="van der Burgt A."/>
            <person name="Oekmen B."/>
            <person name="Stergiopoulos I."/>
            <person name="Abd-Elsalam K.A."/>
            <person name="Aerts A.L."/>
            <person name="Bahkali A.H."/>
            <person name="Beenen H.G."/>
            <person name="Chettri P."/>
            <person name="Cox M.P."/>
            <person name="Datema E."/>
            <person name="de Vries R.P."/>
            <person name="Dhillon B."/>
            <person name="Ganley A.R."/>
            <person name="Griffiths S.A."/>
            <person name="Guo Y."/>
            <person name="Hamelin R.C."/>
            <person name="Henrissat B."/>
            <person name="Kabir M.S."/>
            <person name="Jashni M.K."/>
            <person name="Kema G."/>
            <person name="Klaubauf S."/>
            <person name="Lapidus A."/>
            <person name="Levasseur A."/>
            <person name="Lindquist E."/>
            <person name="Mehrabi R."/>
            <person name="Ohm R.A."/>
            <person name="Owen T.J."/>
            <person name="Salamov A."/>
            <person name="Schwelm A."/>
            <person name="Schijlen E."/>
            <person name="Sun H."/>
            <person name="van den Burg H.A."/>
            <person name="van Ham R.C.H.J."/>
            <person name="Zhang S."/>
            <person name="Goodwin S.B."/>
            <person name="Grigoriev I.V."/>
            <person name="Collemare J."/>
            <person name="Bradshaw R.E."/>
        </authorList>
    </citation>
    <scope>NUCLEOTIDE SEQUENCE [LARGE SCALE GENOMIC DNA]</scope>
    <source>
        <strain evidence="3">NZE10 / CBS 128990</strain>
    </source>
</reference>
<dbReference type="EMBL" id="KB446540">
    <property type="protein sequence ID" value="EME43528.1"/>
    <property type="molecule type" value="Genomic_DNA"/>
</dbReference>
<evidence type="ECO:0000313" key="3">
    <source>
        <dbReference type="Proteomes" id="UP000016933"/>
    </source>
</evidence>
<sequence length="658" mass="75195">MQSSPPVRAWERRDSQDQSDYSLDLGALDQDTASDMDIPKQKVDRIFSEDIDGPSDFTQNMEMWMRGGKTPSRKGTLKGAQSAGQPIEEDREDTRDNVVRRDMLEVPHQETGAQQDEHTGSHKSHHTPDNSPPKASPHVHEEPFSSEWHTYDSASTPAPPVHKQFLQSTVEEYYSELSPGQRASVHSRGRSLYSPRSAQKHLSSKEDESTPGRASSPTLSPVRSPIIHRSGPNSRPGTAGTSYSKEVFNDEEKNELERQLSQLSAKCQQLEHLNEALDRALEEDKRIRKQESDAHEAKLTEAARRERDLTEMKEAAYKHNDGFRREFAELKEKLRDQERLADNARLGSEGSERELRDEIKRLRDQMEAQQTEHTQEVKTLEQDVQLARRSRDDAVERAEAHREELEARNGLQDAEIERLRAALQQAHEDEAAIGNLERRLSEANVEVARLKQDKGDLETTIAAVRSQLAKSKLDQGGQVNKVISERTRAVELAAGLQRQLTDLRQEFKDEQSNHQDELEQMKTSQTRADQITSQEIEVIQAELQAKQTELNEAILERDEAKDALQTRESELEKARAQLDDGKAVNAALDSRMTEKMQRRDRYWREKLEEANQERQLMAKALMHQWGREEVGIESPQLYKYRYASPEKGRERPKSMAAA</sequence>
<name>M2WND5_DOTSN</name>
<accession>M2WND5</accession>
<feature type="compositionally biased region" description="Basic and acidic residues" evidence="1">
    <location>
        <begin position="37"/>
        <end position="48"/>
    </location>
</feature>
<reference evidence="2 3" key="2">
    <citation type="journal article" date="2012" name="PLoS Pathog.">
        <title>Diverse lifestyles and strategies of plant pathogenesis encoded in the genomes of eighteen Dothideomycetes fungi.</title>
        <authorList>
            <person name="Ohm R.A."/>
            <person name="Feau N."/>
            <person name="Henrissat B."/>
            <person name="Schoch C.L."/>
            <person name="Horwitz B.A."/>
            <person name="Barry K.W."/>
            <person name="Condon B.J."/>
            <person name="Copeland A.C."/>
            <person name="Dhillon B."/>
            <person name="Glaser F."/>
            <person name="Hesse C.N."/>
            <person name="Kosti I."/>
            <person name="LaButti K."/>
            <person name="Lindquist E.A."/>
            <person name="Lucas S."/>
            <person name="Salamov A.A."/>
            <person name="Bradshaw R.E."/>
            <person name="Ciuffetti L."/>
            <person name="Hamelin R.C."/>
            <person name="Kema G.H.J."/>
            <person name="Lawrence C."/>
            <person name="Scott J.A."/>
            <person name="Spatafora J.W."/>
            <person name="Turgeon B.G."/>
            <person name="de Wit P.J.G.M."/>
            <person name="Zhong S."/>
            <person name="Goodwin S.B."/>
            <person name="Grigoriev I.V."/>
        </authorList>
    </citation>
    <scope>NUCLEOTIDE SEQUENCE [LARGE SCALE GENOMIC DNA]</scope>
    <source>
        <strain evidence="3">NZE10 / CBS 128990</strain>
    </source>
</reference>